<accession>A0ABY5M6K3</accession>
<proteinExistence type="predicted"/>
<reference evidence="1 2" key="1">
    <citation type="submission" date="2022-08" db="EMBL/GenBank/DDBJ databases">
        <title>novel species in genus Aeromicrobium.</title>
        <authorList>
            <person name="Ye L."/>
        </authorList>
    </citation>
    <scope>NUCLEOTIDE SEQUENCE [LARGE SCALE GENOMIC DNA]</scope>
    <source>
        <strain evidence="2">zg-Y1379</strain>
    </source>
</reference>
<dbReference type="EMBL" id="CP102173">
    <property type="protein sequence ID" value="UUP12328.1"/>
    <property type="molecule type" value="Genomic_DNA"/>
</dbReference>
<dbReference type="Proteomes" id="UP001316184">
    <property type="component" value="Chromosome"/>
</dbReference>
<evidence type="ECO:0000313" key="1">
    <source>
        <dbReference type="EMBL" id="UUP12328.1"/>
    </source>
</evidence>
<name>A0ABY5M6K3_9ACTN</name>
<protein>
    <submittedName>
        <fullName evidence="1">Uncharacterized protein</fullName>
    </submittedName>
</protein>
<evidence type="ECO:0000313" key="2">
    <source>
        <dbReference type="Proteomes" id="UP001316184"/>
    </source>
</evidence>
<gene>
    <name evidence="1" type="ORF">NQV15_10725</name>
</gene>
<sequence>MLHIAWSAGEHSGRVSLDAGSTFILARRMNLPEQLPLVAEEIDGSAYVFVRLPYVSDPALVITATASQPVVHRGQRDNGAVVEITTPTGAATTPAPGQKVSLTDTGSRVELRFPDLTFTAVVEFTAPAVPDGSGTVQLGVDSLQHDDAWLVAAIAVALSPENGVVGHGDLKQAFARWRGVEEHSDGAFDRNILRPALSARGIEAGPRMNKIVLLVERCRRTAEFPARLLDDVRTRLRAVGFLLDT</sequence>
<dbReference type="RefSeq" id="WP_232399848.1">
    <property type="nucleotide sequence ID" value="NZ_CP102173.1"/>
</dbReference>
<keyword evidence="2" id="KW-1185">Reference proteome</keyword>
<organism evidence="1 2">
    <name type="scientific">Aeromicrobium wangtongii</name>
    <dbReference type="NCBI Taxonomy" id="2969247"/>
    <lineage>
        <taxon>Bacteria</taxon>
        <taxon>Bacillati</taxon>
        <taxon>Actinomycetota</taxon>
        <taxon>Actinomycetes</taxon>
        <taxon>Propionibacteriales</taxon>
        <taxon>Nocardioidaceae</taxon>
        <taxon>Aeromicrobium</taxon>
    </lineage>
</organism>